<protein>
    <recommendedName>
        <fullName evidence="2">CID domain-containing protein</fullName>
    </recommendedName>
</protein>
<dbReference type="Pfam" id="PF23228">
    <property type="entry name" value="zf_PCFS4"/>
    <property type="match status" value="1"/>
</dbReference>
<sequence length="1093" mass="124687">MEHAHYHEDYRHFRDTLFADLTQNLKPVIISLTMLAEDYCRSDIYISKAIEEYIDQVSPDIKILGLYLIDSIMKNFKTNTSYIKIFERNIISLFERVFRAVDENNRKALYKLRQTWIDLFTVETLYELDVRIKRIDNAWPITAVIPAYVPTAVKPIREVPQPQQVVKKPEPPPPPVVAVVQKPTTIPKKSLFEMQLEGAKTTVKNPPLKKTPSQQIIQNKSPIKPTVNNTNNNNNVNLNTKTKLVQKTSPAKLEKPSEAKITKQVSKPLVTVNKSVTNDKKPLVNNSQNPPPQQPPPTPTPTPPSSQTNNKKLKLSPGLNDNKIDKTPPKKIIKKSPNVEISKKDKTTIESMNMVKTISTTSLKHPITNDKTHENSKRIKLSDTPHTNQIEKKESNNNNNNVEESSKDVDFRFMPQVQTQQKIETQVVPPPPPQQQPQSTAPTTEPVNLLQKIDLNLVKSILENANLKPIKENEPPARVPTPSPPPPPPRVPTPPNKKDVSLNNEEKLEEDELADLPPIKPKDVNDNSNDSLLIIDARSYRIQPDTPRKIKIYYHDHEIYCDTKTKDVYVDNKRVAKMGDNTKEIMLNGRRVRLMYMGKRVELWIDGMSFHLRADSPPKQINLSSSVSNQTKKYFVTIDSRTMDMYFNNFKVCNINGGPYGNGASILMARLAPDDYEQHEISFICPPKRIMIDGVPRKMRYDLPVPCIEMDNGQFHIIRFTGPPKNIYIDGQPYEVPFDKTVRIKLNGRAHELAWGGPGFEVIIDGRPYELQFNKPEREIIIGTRPHSVCIYGEAPDVKICGRLPKELCEKAQKTELKPITVKPPPLMSQPLPTPTDPSIIKAAETITNQIKIPNVHDLFQKLKDFNILPGLAKADKKDDDVKVPDLTNFDSELLKQKYTMAFKSLYSGVQCAECGNRFNRSENGAATSSSSTSRYAKHLDWHFRQNKKEKEEINKARSRPWYYNFKDWVLYEEISEDLVVSTDSQIHEDDMVRDNLQGDHAMGDDTQNRGLFTTNGIKTCPATDDIGDSCCICGDPFEIFWSNENEEWHFKDAIRVDNRIYHPICYKDNKEETEANNNNNQQTNTPVKSEPV</sequence>
<dbReference type="InterPro" id="IPR008942">
    <property type="entry name" value="ENTH_VHS"/>
</dbReference>
<organism evidence="3 4">
    <name type="scientific">Brachionus calyciflorus</name>
    <dbReference type="NCBI Taxonomy" id="104777"/>
    <lineage>
        <taxon>Eukaryota</taxon>
        <taxon>Metazoa</taxon>
        <taxon>Spiralia</taxon>
        <taxon>Gnathifera</taxon>
        <taxon>Rotifera</taxon>
        <taxon>Eurotatoria</taxon>
        <taxon>Monogononta</taxon>
        <taxon>Pseudotrocha</taxon>
        <taxon>Ploima</taxon>
        <taxon>Brachionidae</taxon>
        <taxon>Brachionus</taxon>
    </lineage>
</organism>
<feature type="region of interest" description="Disordered" evidence="1">
    <location>
        <begin position="360"/>
        <end position="444"/>
    </location>
</feature>
<dbReference type="SUPFAM" id="SSF48464">
    <property type="entry name" value="ENTH/VHS domain"/>
    <property type="match status" value="1"/>
</dbReference>
<evidence type="ECO:0000313" key="4">
    <source>
        <dbReference type="Proteomes" id="UP000663879"/>
    </source>
</evidence>
<feature type="region of interest" description="Disordered" evidence="1">
    <location>
        <begin position="199"/>
        <end position="347"/>
    </location>
</feature>
<dbReference type="OrthoDB" id="343582at2759"/>
<dbReference type="InterPro" id="IPR006569">
    <property type="entry name" value="CID_dom"/>
</dbReference>
<accession>A0A814GUT3</accession>
<dbReference type="GO" id="GO:0005737">
    <property type="term" value="C:cytoplasm"/>
    <property type="evidence" value="ECO:0007669"/>
    <property type="project" value="TreeGrafter"/>
</dbReference>
<feature type="region of interest" description="Disordered" evidence="1">
    <location>
        <begin position="468"/>
        <end position="501"/>
    </location>
</feature>
<dbReference type="PANTHER" id="PTHR15921:SF3">
    <property type="entry name" value="PRE-MRNA CLEAVAGE COMPLEX 2 PROTEIN PCF11"/>
    <property type="match status" value="1"/>
</dbReference>
<feature type="compositionally biased region" description="Basic and acidic residues" evidence="1">
    <location>
        <begin position="367"/>
        <end position="395"/>
    </location>
</feature>
<feature type="region of interest" description="Disordered" evidence="1">
    <location>
        <begin position="1073"/>
        <end position="1093"/>
    </location>
</feature>
<dbReference type="InterPro" id="IPR045154">
    <property type="entry name" value="PCF11-like"/>
</dbReference>
<reference evidence="3" key="1">
    <citation type="submission" date="2021-02" db="EMBL/GenBank/DDBJ databases">
        <authorList>
            <person name="Nowell W R."/>
        </authorList>
    </citation>
    <scope>NUCLEOTIDE SEQUENCE</scope>
    <source>
        <strain evidence="3">Ploen Becks lab</strain>
    </source>
</reference>
<name>A0A814GUT3_9BILA</name>
<dbReference type="Gene3D" id="1.25.40.90">
    <property type="match status" value="1"/>
</dbReference>
<dbReference type="PROSITE" id="PS51391">
    <property type="entry name" value="CID"/>
    <property type="match status" value="1"/>
</dbReference>
<proteinExistence type="predicted"/>
<dbReference type="PANTHER" id="PTHR15921">
    <property type="entry name" value="PRE-MRNA CLEAVAGE COMPLEX II"/>
    <property type="match status" value="1"/>
</dbReference>
<evidence type="ECO:0000313" key="3">
    <source>
        <dbReference type="EMBL" id="CAF1000990.1"/>
    </source>
</evidence>
<dbReference type="CDD" id="cd16982">
    <property type="entry name" value="CID_Pcf11"/>
    <property type="match status" value="1"/>
</dbReference>
<feature type="compositionally biased region" description="Low complexity" evidence="1">
    <location>
        <begin position="1077"/>
        <end position="1086"/>
    </location>
</feature>
<dbReference type="GO" id="GO:0031124">
    <property type="term" value="P:mRNA 3'-end processing"/>
    <property type="evidence" value="ECO:0007669"/>
    <property type="project" value="InterPro"/>
</dbReference>
<gene>
    <name evidence="3" type="ORF">OXX778_LOCUS16404</name>
</gene>
<dbReference type="SMART" id="SM00582">
    <property type="entry name" value="RPR"/>
    <property type="match status" value="1"/>
</dbReference>
<dbReference type="GO" id="GO:0003729">
    <property type="term" value="F:mRNA binding"/>
    <property type="evidence" value="ECO:0007669"/>
    <property type="project" value="InterPro"/>
</dbReference>
<dbReference type="GO" id="GO:0000993">
    <property type="term" value="F:RNA polymerase II complex binding"/>
    <property type="evidence" value="ECO:0007669"/>
    <property type="project" value="InterPro"/>
</dbReference>
<feature type="domain" description="CID" evidence="2">
    <location>
        <begin position="1"/>
        <end position="136"/>
    </location>
</feature>
<evidence type="ECO:0000256" key="1">
    <source>
        <dbReference type="SAM" id="MobiDB-lite"/>
    </source>
</evidence>
<dbReference type="Proteomes" id="UP000663879">
    <property type="component" value="Unassembled WGS sequence"/>
</dbReference>
<feature type="compositionally biased region" description="Basic and acidic residues" evidence="1">
    <location>
        <begin position="252"/>
        <end position="261"/>
    </location>
</feature>
<dbReference type="InterPro" id="IPR047415">
    <property type="entry name" value="Pcf11_CID"/>
</dbReference>
<feature type="compositionally biased region" description="Pro residues" evidence="1">
    <location>
        <begin position="477"/>
        <end position="495"/>
    </location>
</feature>
<dbReference type="EMBL" id="CAJNOC010003866">
    <property type="protein sequence ID" value="CAF1000990.1"/>
    <property type="molecule type" value="Genomic_DNA"/>
</dbReference>
<dbReference type="Pfam" id="PF04818">
    <property type="entry name" value="CID"/>
    <property type="match status" value="1"/>
</dbReference>
<feature type="compositionally biased region" description="Pro residues" evidence="1">
    <location>
        <begin position="289"/>
        <end position="304"/>
    </location>
</feature>
<feature type="compositionally biased region" description="Low complexity" evidence="1">
    <location>
        <begin position="226"/>
        <end position="245"/>
    </location>
</feature>
<dbReference type="GO" id="GO:0005849">
    <property type="term" value="C:mRNA cleavage factor complex"/>
    <property type="evidence" value="ECO:0007669"/>
    <property type="project" value="TreeGrafter"/>
</dbReference>
<feature type="compositionally biased region" description="Polar residues" evidence="1">
    <location>
        <begin position="211"/>
        <end position="221"/>
    </location>
</feature>
<evidence type="ECO:0000259" key="2">
    <source>
        <dbReference type="PROSITE" id="PS51391"/>
    </source>
</evidence>
<comment type="caution">
    <text evidence="3">The sequence shown here is derived from an EMBL/GenBank/DDBJ whole genome shotgun (WGS) entry which is preliminary data.</text>
</comment>
<dbReference type="AlphaFoldDB" id="A0A814GUT3"/>
<keyword evidence="4" id="KW-1185">Reference proteome</keyword>
<dbReference type="InterPro" id="IPR057242">
    <property type="entry name" value="PCFS4-like"/>
</dbReference>
<dbReference type="GO" id="GO:0006369">
    <property type="term" value="P:termination of RNA polymerase II transcription"/>
    <property type="evidence" value="ECO:0007669"/>
    <property type="project" value="InterPro"/>
</dbReference>